<dbReference type="SUPFAM" id="SSF49764">
    <property type="entry name" value="HSP20-like chaperones"/>
    <property type="match status" value="1"/>
</dbReference>
<evidence type="ECO:0000313" key="5">
    <source>
        <dbReference type="Proteomes" id="UP001497382"/>
    </source>
</evidence>
<feature type="region of interest" description="Disordered" evidence="2">
    <location>
        <begin position="129"/>
        <end position="156"/>
    </location>
</feature>
<comment type="caution">
    <text evidence="4">The sequence shown here is derived from an EMBL/GenBank/DDBJ whole genome shotgun (WGS) entry which is preliminary data.</text>
</comment>
<feature type="domain" description="CS" evidence="3">
    <location>
        <begin position="8"/>
        <end position="96"/>
    </location>
</feature>
<organism evidence="4 5">
    <name type="scientific">Larinioides sclopetarius</name>
    <dbReference type="NCBI Taxonomy" id="280406"/>
    <lineage>
        <taxon>Eukaryota</taxon>
        <taxon>Metazoa</taxon>
        <taxon>Ecdysozoa</taxon>
        <taxon>Arthropoda</taxon>
        <taxon>Chelicerata</taxon>
        <taxon>Arachnida</taxon>
        <taxon>Araneae</taxon>
        <taxon>Araneomorphae</taxon>
        <taxon>Entelegynae</taxon>
        <taxon>Araneoidea</taxon>
        <taxon>Araneidae</taxon>
        <taxon>Larinioides</taxon>
    </lineage>
</organism>
<sequence>MSGQGAEIRPPSVTWAQRRHLLYLTINVTDCKKPDIKLSHDKLYFRGKNGEGQEYEVTLEFLNEVNPDTSKQSVKDRAIDFIVMKKEPGPYWTRLLKDNKKYHWLKVDFAKWKDEDDQDFEMNDESDFEEMMKQMGGLQSSSNDLNDLVDPDDEKD</sequence>
<dbReference type="GO" id="GO:0005829">
    <property type="term" value="C:cytosol"/>
    <property type="evidence" value="ECO:0007669"/>
    <property type="project" value="TreeGrafter"/>
</dbReference>
<accession>A0AAV1ZE29</accession>
<dbReference type="PANTHER" id="PTHR22932">
    <property type="entry name" value="TELOMERASE-BINDING PROTEIN P23 HSP90 CO-CHAPERONE"/>
    <property type="match status" value="1"/>
</dbReference>
<dbReference type="PROSITE" id="PS51203">
    <property type="entry name" value="CS"/>
    <property type="match status" value="1"/>
</dbReference>
<dbReference type="GO" id="GO:0051131">
    <property type="term" value="P:chaperone-mediated protein complex assembly"/>
    <property type="evidence" value="ECO:0007669"/>
    <property type="project" value="TreeGrafter"/>
</dbReference>
<evidence type="ECO:0000256" key="1">
    <source>
        <dbReference type="ARBA" id="ARBA00025733"/>
    </source>
</evidence>
<dbReference type="CDD" id="cd06465">
    <property type="entry name" value="p23_hB-ind1_like"/>
    <property type="match status" value="1"/>
</dbReference>
<dbReference type="GO" id="GO:0051087">
    <property type="term" value="F:protein-folding chaperone binding"/>
    <property type="evidence" value="ECO:0007669"/>
    <property type="project" value="TreeGrafter"/>
</dbReference>
<feature type="compositionally biased region" description="Acidic residues" evidence="2">
    <location>
        <begin position="147"/>
        <end position="156"/>
    </location>
</feature>
<dbReference type="GO" id="GO:0051879">
    <property type="term" value="F:Hsp90 protein binding"/>
    <property type="evidence" value="ECO:0007669"/>
    <property type="project" value="InterPro"/>
</dbReference>
<dbReference type="PANTHER" id="PTHR22932:SF1">
    <property type="entry name" value="CO-CHAPERONE PROTEIN DAF-41"/>
    <property type="match status" value="1"/>
</dbReference>
<dbReference type="InterPro" id="IPR007052">
    <property type="entry name" value="CS_dom"/>
</dbReference>
<comment type="similarity">
    <text evidence="1">Belongs to the p23/wos2 family.</text>
</comment>
<dbReference type="Gene3D" id="2.60.40.790">
    <property type="match status" value="1"/>
</dbReference>
<evidence type="ECO:0000259" key="3">
    <source>
        <dbReference type="PROSITE" id="PS51203"/>
    </source>
</evidence>
<gene>
    <name evidence="4" type="ORF">LARSCL_LOCUS5060</name>
</gene>
<dbReference type="Proteomes" id="UP001497382">
    <property type="component" value="Unassembled WGS sequence"/>
</dbReference>
<dbReference type="Pfam" id="PF04969">
    <property type="entry name" value="CS"/>
    <property type="match status" value="1"/>
</dbReference>
<reference evidence="4 5" key="1">
    <citation type="submission" date="2024-04" db="EMBL/GenBank/DDBJ databases">
        <authorList>
            <person name="Rising A."/>
            <person name="Reimegard J."/>
            <person name="Sonavane S."/>
            <person name="Akerstrom W."/>
            <person name="Nylinder S."/>
            <person name="Hedman E."/>
            <person name="Kallberg Y."/>
        </authorList>
    </citation>
    <scope>NUCLEOTIDE SEQUENCE [LARGE SCALE GENOMIC DNA]</scope>
</reference>
<dbReference type="FunFam" id="2.60.40.790:FF:000013">
    <property type="entry name" value="Very-long-chain (3R)-3-hydroxyacyl-CoA dehydratase"/>
    <property type="match status" value="1"/>
</dbReference>
<evidence type="ECO:0000256" key="2">
    <source>
        <dbReference type="SAM" id="MobiDB-lite"/>
    </source>
</evidence>
<dbReference type="GO" id="GO:0005634">
    <property type="term" value="C:nucleus"/>
    <property type="evidence" value="ECO:0007669"/>
    <property type="project" value="TreeGrafter"/>
</dbReference>
<evidence type="ECO:0000313" key="4">
    <source>
        <dbReference type="EMBL" id="CAL1270017.1"/>
    </source>
</evidence>
<dbReference type="GO" id="GO:0006457">
    <property type="term" value="P:protein folding"/>
    <property type="evidence" value="ECO:0007669"/>
    <property type="project" value="TreeGrafter"/>
</dbReference>
<dbReference type="AlphaFoldDB" id="A0AAV1ZE29"/>
<dbReference type="InterPro" id="IPR008978">
    <property type="entry name" value="HSP20-like_chaperone"/>
</dbReference>
<dbReference type="InterPro" id="IPR045250">
    <property type="entry name" value="p23-like"/>
</dbReference>
<protein>
    <recommendedName>
        <fullName evidence="3">CS domain-containing protein</fullName>
    </recommendedName>
</protein>
<keyword evidence="5" id="KW-1185">Reference proteome</keyword>
<name>A0AAV1ZE29_9ARAC</name>
<proteinExistence type="inferred from homology"/>
<dbReference type="EMBL" id="CAXIEN010000045">
    <property type="protein sequence ID" value="CAL1270017.1"/>
    <property type="molecule type" value="Genomic_DNA"/>
</dbReference>